<feature type="domain" description="Transglycosylase SLT" evidence="3">
    <location>
        <begin position="76"/>
        <end position="174"/>
    </location>
</feature>
<evidence type="ECO:0000256" key="2">
    <source>
        <dbReference type="SAM" id="MobiDB-lite"/>
    </source>
</evidence>
<sequence length="267" mass="29731">MMADVAFKRPLRANELLRTWHRQARRPSETEAVAGTTASAPTLMIRTLTSEPERSRRRSPKLTGRLAERRARYAGLIEAAAERHRLDPELVHAVIRAESAYDPRARSPAGACGLMQLMPATAQRFAVRDVWDPAQNIEGGVAFLRMLIDRFEGDLKLVLAAYNAGEGAVAKYGNRIPPYRETQQYVRRVLGYLGRGLWDRGECLPARPIACSVESDPESRSQAQGEPDKEANESSPVVMRKRTQPVRYDVGAISGAPFNWSGHKGLR</sequence>
<organism evidence="4 5">
    <name type="scientific">Halochromatium salexigens</name>
    <name type="common">Chromatium salexigens</name>
    <dbReference type="NCBI Taxonomy" id="49447"/>
    <lineage>
        <taxon>Bacteria</taxon>
        <taxon>Pseudomonadati</taxon>
        <taxon>Pseudomonadota</taxon>
        <taxon>Gammaproteobacteria</taxon>
        <taxon>Chromatiales</taxon>
        <taxon>Chromatiaceae</taxon>
        <taxon>Halochromatium</taxon>
    </lineage>
</organism>
<evidence type="ECO:0000259" key="3">
    <source>
        <dbReference type="Pfam" id="PF01464"/>
    </source>
</evidence>
<evidence type="ECO:0000313" key="5">
    <source>
        <dbReference type="Proteomes" id="UP001296967"/>
    </source>
</evidence>
<accession>A0AAJ0XEB4</accession>
<dbReference type="GO" id="GO:0008933">
    <property type="term" value="F:peptidoglycan lytic transglycosylase activity"/>
    <property type="evidence" value="ECO:0007669"/>
    <property type="project" value="InterPro"/>
</dbReference>
<keyword evidence="5" id="KW-1185">Reference proteome</keyword>
<evidence type="ECO:0000256" key="1">
    <source>
        <dbReference type="ARBA" id="ARBA00007734"/>
    </source>
</evidence>
<name>A0AAJ0XEB4_HALSE</name>
<dbReference type="InterPro" id="IPR023346">
    <property type="entry name" value="Lysozyme-like_dom_sf"/>
</dbReference>
<dbReference type="InterPro" id="IPR000189">
    <property type="entry name" value="Transglyc_AS"/>
</dbReference>
<dbReference type="CDD" id="cd00254">
    <property type="entry name" value="LT-like"/>
    <property type="match status" value="1"/>
</dbReference>
<dbReference type="Proteomes" id="UP001296967">
    <property type="component" value="Unassembled WGS sequence"/>
</dbReference>
<dbReference type="Gene3D" id="1.10.530.10">
    <property type="match status" value="1"/>
</dbReference>
<evidence type="ECO:0000313" key="4">
    <source>
        <dbReference type="EMBL" id="MBK5929176.1"/>
    </source>
</evidence>
<dbReference type="AlphaFoldDB" id="A0AAJ0XEB4"/>
<protein>
    <recommendedName>
        <fullName evidence="3">Transglycosylase SLT domain-containing protein</fullName>
    </recommendedName>
</protein>
<dbReference type="EMBL" id="NHSF01000008">
    <property type="protein sequence ID" value="MBK5929176.1"/>
    <property type="molecule type" value="Genomic_DNA"/>
</dbReference>
<dbReference type="PANTHER" id="PTHR37423:SF2">
    <property type="entry name" value="MEMBRANE-BOUND LYTIC MUREIN TRANSGLYCOSYLASE C"/>
    <property type="match status" value="1"/>
</dbReference>
<reference evidence="4" key="1">
    <citation type="submission" date="2017-05" db="EMBL/GenBank/DDBJ databases">
        <authorList>
            <person name="Imhoff J.F."/>
            <person name="Rahn T."/>
            <person name="Kuenzel S."/>
            <person name="Neulinger S.C."/>
        </authorList>
    </citation>
    <scope>NUCLEOTIDE SEQUENCE</scope>
    <source>
        <strain evidence="4">DSM 4395</strain>
    </source>
</reference>
<dbReference type="Pfam" id="PF01464">
    <property type="entry name" value="SLT"/>
    <property type="match status" value="1"/>
</dbReference>
<dbReference type="InterPro" id="IPR008258">
    <property type="entry name" value="Transglycosylase_SLT_dom_1"/>
</dbReference>
<dbReference type="SUPFAM" id="SSF53955">
    <property type="entry name" value="Lysozyme-like"/>
    <property type="match status" value="1"/>
</dbReference>
<dbReference type="GO" id="GO:0016020">
    <property type="term" value="C:membrane"/>
    <property type="evidence" value="ECO:0007669"/>
    <property type="project" value="InterPro"/>
</dbReference>
<proteinExistence type="inferred from homology"/>
<dbReference type="GO" id="GO:0000270">
    <property type="term" value="P:peptidoglycan metabolic process"/>
    <property type="evidence" value="ECO:0007669"/>
    <property type="project" value="InterPro"/>
</dbReference>
<reference evidence="4" key="2">
    <citation type="journal article" date="2020" name="Microorganisms">
        <title>Osmotic Adaptation and Compatible Solute Biosynthesis of Phototrophic Bacteria as Revealed from Genome Analyses.</title>
        <authorList>
            <person name="Imhoff J.F."/>
            <person name="Rahn T."/>
            <person name="Kunzel S."/>
            <person name="Keller A."/>
            <person name="Neulinger S.C."/>
        </authorList>
    </citation>
    <scope>NUCLEOTIDE SEQUENCE</scope>
    <source>
        <strain evidence="4">DSM 4395</strain>
    </source>
</reference>
<dbReference type="PANTHER" id="PTHR37423">
    <property type="entry name" value="SOLUBLE LYTIC MUREIN TRANSGLYCOSYLASE-RELATED"/>
    <property type="match status" value="1"/>
</dbReference>
<comment type="caution">
    <text evidence="4">The sequence shown here is derived from an EMBL/GenBank/DDBJ whole genome shotgun (WGS) entry which is preliminary data.</text>
</comment>
<gene>
    <name evidence="4" type="ORF">CCR82_01150</name>
</gene>
<feature type="region of interest" description="Disordered" evidence="2">
    <location>
        <begin position="214"/>
        <end position="243"/>
    </location>
</feature>
<comment type="similarity">
    <text evidence="1">Belongs to the transglycosylase Slt family.</text>
</comment>
<dbReference type="PROSITE" id="PS00922">
    <property type="entry name" value="TRANSGLYCOSYLASE"/>
    <property type="match status" value="1"/>
</dbReference>